<dbReference type="EMBL" id="JAPMLT010000001">
    <property type="protein sequence ID" value="MCX7568643.1"/>
    <property type="molecule type" value="Genomic_DNA"/>
</dbReference>
<comment type="caution">
    <text evidence="7">The sequence shown here is derived from an EMBL/GenBank/DDBJ whole genome shotgun (WGS) entry which is preliminary data.</text>
</comment>
<dbReference type="InterPro" id="IPR036388">
    <property type="entry name" value="WH-like_DNA-bd_sf"/>
</dbReference>
<evidence type="ECO:0000256" key="4">
    <source>
        <dbReference type="PROSITE-ProRule" id="PRU01091"/>
    </source>
</evidence>
<dbReference type="SMART" id="SM00862">
    <property type="entry name" value="Trans_reg_C"/>
    <property type="match status" value="1"/>
</dbReference>
<feature type="domain" description="OmpR/PhoB-type" evidence="6">
    <location>
        <begin position="116"/>
        <end position="221"/>
    </location>
</feature>
<dbReference type="Pfam" id="PF00498">
    <property type="entry name" value="FHA"/>
    <property type="match status" value="1"/>
</dbReference>
<feature type="domain" description="FHA" evidence="5">
    <location>
        <begin position="28"/>
        <end position="80"/>
    </location>
</feature>
<evidence type="ECO:0000313" key="8">
    <source>
        <dbReference type="Proteomes" id="UP001208017"/>
    </source>
</evidence>
<evidence type="ECO:0000256" key="1">
    <source>
        <dbReference type="ARBA" id="ARBA00023015"/>
    </source>
</evidence>
<dbReference type="PANTHER" id="PTHR23308">
    <property type="entry name" value="NUCLEAR INHIBITOR OF PROTEIN PHOSPHATASE-1"/>
    <property type="match status" value="1"/>
</dbReference>
<dbReference type="CDD" id="cd00383">
    <property type="entry name" value="trans_reg_C"/>
    <property type="match status" value="1"/>
</dbReference>
<keyword evidence="2 4" id="KW-0238">DNA-binding</keyword>
<sequence length="225" mass="25275">MEPFACLYVEKGEPYQPGACLFLEADETVIGRPAQQAVPDIPFANAYISRRHAAIRREGGRVLLYDLGSKHGTEVSGEIVAPFTPFPLRTSDVIRLAGGMIVLRFSHTFADQTLELEPLTLPAEGLRIDRDRRLCYVNGEPIPMSDKEWRLLVTLQEREEALVSLEAIKRAVWPERAVEEGGVPDVGTDELSSLVYRLRKKMQDSGYQIQTIRGQGFLFERTGSR</sequence>
<dbReference type="InterPro" id="IPR008984">
    <property type="entry name" value="SMAD_FHA_dom_sf"/>
</dbReference>
<keyword evidence="3" id="KW-0804">Transcription</keyword>
<dbReference type="Proteomes" id="UP001208017">
    <property type="component" value="Unassembled WGS sequence"/>
</dbReference>
<evidence type="ECO:0000259" key="6">
    <source>
        <dbReference type="PROSITE" id="PS51755"/>
    </source>
</evidence>
<dbReference type="Gene3D" id="1.10.10.10">
    <property type="entry name" value="Winged helix-like DNA-binding domain superfamily/Winged helix DNA-binding domain"/>
    <property type="match status" value="1"/>
</dbReference>
<dbReference type="InterPro" id="IPR016032">
    <property type="entry name" value="Sig_transdc_resp-reg_C-effctor"/>
</dbReference>
<feature type="DNA-binding region" description="OmpR/PhoB-type" evidence="4">
    <location>
        <begin position="116"/>
        <end position="221"/>
    </location>
</feature>
<dbReference type="SUPFAM" id="SSF46894">
    <property type="entry name" value="C-terminal effector domain of the bipartite response regulators"/>
    <property type="match status" value="1"/>
</dbReference>
<dbReference type="InterPro" id="IPR000253">
    <property type="entry name" value="FHA_dom"/>
</dbReference>
<gene>
    <name evidence="7" type="ORF">OS242_01495</name>
</gene>
<evidence type="ECO:0000313" key="7">
    <source>
        <dbReference type="EMBL" id="MCX7568643.1"/>
    </source>
</evidence>
<reference evidence="7 8" key="1">
    <citation type="submission" date="2022-11" db="EMBL/GenBank/DDBJ databases">
        <title>Study of microbial diversity in lake waters.</title>
        <authorList>
            <person name="Zhang J."/>
        </authorList>
    </citation>
    <scope>NUCLEOTIDE SEQUENCE [LARGE SCALE GENOMIC DNA]</scope>
    <source>
        <strain evidence="7 8">DT12</strain>
    </source>
</reference>
<dbReference type="PROSITE" id="PS50006">
    <property type="entry name" value="FHA_DOMAIN"/>
    <property type="match status" value="1"/>
</dbReference>
<dbReference type="CDD" id="cd00060">
    <property type="entry name" value="FHA"/>
    <property type="match status" value="1"/>
</dbReference>
<dbReference type="RefSeq" id="WP_267149883.1">
    <property type="nucleotide sequence ID" value="NZ_JAPMLT010000001.1"/>
</dbReference>
<dbReference type="PROSITE" id="PS51755">
    <property type="entry name" value="OMPR_PHOB"/>
    <property type="match status" value="1"/>
</dbReference>
<keyword evidence="8" id="KW-1185">Reference proteome</keyword>
<keyword evidence="1" id="KW-0805">Transcription regulation</keyword>
<dbReference type="SUPFAM" id="SSF49879">
    <property type="entry name" value="SMAD/FHA domain"/>
    <property type="match status" value="1"/>
</dbReference>
<name>A0ABT3WY76_9BACL</name>
<dbReference type="Gene3D" id="2.60.200.20">
    <property type="match status" value="1"/>
</dbReference>
<dbReference type="InterPro" id="IPR001867">
    <property type="entry name" value="OmpR/PhoB-type_DNA-bd"/>
</dbReference>
<organism evidence="7 8">
    <name type="scientific">Tumebacillus lacus</name>
    <dbReference type="NCBI Taxonomy" id="2995335"/>
    <lineage>
        <taxon>Bacteria</taxon>
        <taxon>Bacillati</taxon>
        <taxon>Bacillota</taxon>
        <taxon>Bacilli</taxon>
        <taxon>Bacillales</taxon>
        <taxon>Alicyclobacillaceae</taxon>
        <taxon>Tumebacillus</taxon>
    </lineage>
</organism>
<evidence type="ECO:0000259" key="5">
    <source>
        <dbReference type="PROSITE" id="PS50006"/>
    </source>
</evidence>
<evidence type="ECO:0000256" key="2">
    <source>
        <dbReference type="ARBA" id="ARBA00023125"/>
    </source>
</evidence>
<dbReference type="SMART" id="SM00240">
    <property type="entry name" value="FHA"/>
    <property type="match status" value="1"/>
</dbReference>
<accession>A0ABT3WY76</accession>
<protein>
    <submittedName>
        <fullName evidence="7">FHA domain-containing protein</fullName>
    </submittedName>
</protein>
<dbReference type="Pfam" id="PF00486">
    <property type="entry name" value="Trans_reg_C"/>
    <property type="match status" value="1"/>
</dbReference>
<dbReference type="InterPro" id="IPR050923">
    <property type="entry name" value="Cell_Proc_Reg/RNA_Proc"/>
</dbReference>
<evidence type="ECO:0000256" key="3">
    <source>
        <dbReference type="ARBA" id="ARBA00023163"/>
    </source>
</evidence>
<proteinExistence type="predicted"/>